<accession>A0A4Y8S5C8</accession>
<dbReference type="Proteomes" id="UP000297540">
    <property type="component" value="Unassembled WGS sequence"/>
</dbReference>
<evidence type="ECO:0000313" key="1">
    <source>
        <dbReference type="EMBL" id="TFF33760.1"/>
    </source>
</evidence>
<dbReference type="OrthoDB" id="1440044at2"/>
<keyword evidence="2" id="KW-1185">Reference proteome</keyword>
<organism evidence="1 2">
    <name type="scientific">Mucilaginibacter psychrotolerans</name>
    <dbReference type="NCBI Taxonomy" id="1524096"/>
    <lineage>
        <taxon>Bacteria</taxon>
        <taxon>Pseudomonadati</taxon>
        <taxon>Bacteroidota</taxon>
        <taxon>Sphingobacteriia</taxon>
        <taxon>Sphingobacteriales</taxon>
        <taxon>Sphingobacteriaceae</taxon>
        <taxon>Mucilaginibacter</taxon>
    </lineage>
</organism>
<gene>
    <name evidence="1" type="ORF">E2R66_24505</name>
</gene>
<sequence>MNQAETITGLSLSQWEVIKPSDPSQYCDGDAIIEAYFKGKADGLAQQDKLSFNQFSENFELAQKHVIEALNQLEKHNVTPLGAYLKFRSLFSFKAILLVKEEDFVETSFLENYDFLRDFERRIKTEFYTMKISFLNGVPDALDEDLMSDNYKIKFTPVDEAEARRA</sequence>
<dbReference type="RefSeq" id="WP_133235888.1">
    <property type="nucleotide sequence ID" value="NZ_SOZE01000039.1"/>
</dbReference>
<dbReference type="EMBL" id="SOZE01000039">
    <property type="protein sequence ID" value="TFF33760.1"/>
    <property type="molecule type" value="Genomic_DNA"/>
</dbReference>
<dbReference type="AlphaFoldDB" id="A0A4Y8S5C8"/>
<reference evidence="1 2" key="1">
    <citation type="journal article" date="2017" name="Int. J. Syst. Evol. Microbiol.">
        <title>Mucilaginibacterpsychrotolerans sp. nov., isolated from peatlands.</title>
        <authorList>
            <person name="Deng Y."/>
            <person name="Shen L."/>
            <person name="Xu B."/>
            <person name="Liu Y."/>
            <person name="Gu Z."/>
            <person name="Liu H."/>
            <person name="Zhou Y."/>
        </authorList>
    </citation>
    <scope>NUCLEOTIDE SEQUENCE [LARGE SCALE GENOMIC DNA]</scope>
    <source>
        <strain evidence="1 2">NH7-4</strain>
    </source>
</reference>
<name>A0A4Y8S5C8_9SPHI</name>
<protein>
    <submittedName>
        <fullName evidence="1">Uncharacterized protein</fullName>
    </submittedName>
</protein>
<comment type="caution">
    <text evidence="1">The sequence shown here is derived from an EMBL/GenBank/DDBJ whole genome shotgun (WGS) entry which is preliminary data.</text>
</comment>
<proteinExistence type="predicted"/>
<evidence type="ECO:0000313" key="2">
    <source>
        <dbReference type="Proteomes" id="UP000297540"/>
    </source>
</evidence>